<dbReference type="InterPro" id="IPR005119">
    <property type="entry name" value="LysR_subst-bd"/>
</dbReference>
<dbReference type="Proteomes" id="UP000254519">
    <property type="component" value="Unassembled WGS sequence"/>
</dbReference>
<dbReference type="Gene3D" id="1.10.10.10">
    <property type="entry name" value="Winged helix-like DNA-binding domain superfamily/Winged helix DNA-binding domain"/>
    <property type="match status" value="1"/>
</dbReference>
<evidence type="ECO:0000256" key="2">
    <source>
        <dbReference type="ARBA" id="ARBA00023015"/>
    </source>
</evidence>
<sequence length="290" mass="33005">MEFKDIRAFIAVASHLSFTKAAEYTYISQPTLSKAVKKLEQDLGVLLFNRSTRHLSLTDAGEIVYKQGKQALSSLNEIENLLQELMNANAGNIKLGMPPLIGTLFFPDIARKYHERYPNVKIKLFELGAKVVEELVEEGQIDAGLIVLPTNETIFNIQPFIEDNFVLFVHRDHHLAKQRKVALSELKNEKFILFDQSFALHNYIISACKDAGFNPTISYESSQWDLIVELIASKLGITLLPKSIFEKQSNPNIKMIPLQTPALKWKLGIITKKDTYDSFALKKFIEMFQQ</sequence>
<comment type="similarity">
    <text evidence="1">Belongs to the LysR transcriptional regulatory family.</text>
</comment>
<dbReference type="GO" id="GO:0003677">
    <property type="term" value="F:DNA binding"/>
    <property type="evidence" value="ECO:0007669"/>
    <property type="project" value="UniProtKB-KW"/>
</dbReference>
<keyword evidence="2" id="KW-0805">Transcription regulation</keyword>
<dbReference type="FunFam" id="1.10.10.10:FF:000001">
    <property type="entry name" value="LysR family transcriptional regulator"/>
    <property type="match status" value="1"/>
</dbReference>
<dbReference type="GO" id="GO:0003700">
    <property type="term" value="F:DNA-binding transcription factor activity"/>
    <property type="evidence" value="ECO:0007669"/>
    <property type="project" value="InterPro"/>
</dbReference>
<evidence type="ECO:0000313" key="7">
    <source>
        <dbReference type="Proteomes" id="UP000254519"/>
    </source>
</evidence>
<organism evidence="6 7">
    <name type="scientific">Sporosarcina pasteurii</name>
    <name type="common">Bacillus pasteurii</name>
    <dbReference type="NCBI Taxonomy" id="1474"/>
    <lineage>
        <taxon>Bacteria</taxon>
        <taxon>Bacillati</taxon>
        <taxon>Bacillota</taxon>
        <taxon>Bacilli</taxon>
        <taxon>Bacillales</taxon>
        <taxon>Caryophanaceae</taxon>
        <taxon>Sporosarcina</taxon>
    </lineage>
</organism>
<evidence type="ECO:0000256" key="4">
    <source>
        <dbReference type="ARBA" id="ARBA00023163"/>
    </source>
</evidence>
<dbReference type="PROSITE" id="PS50931">
    <property type="entry name" value="HTH_LYSR"/>
    <property type="match status" value="1"/>
</dbReference>
<dbReference type="InterPro" id="IPR050950">
    <property type="entry name" value="HTH-type_LysR_regulators"/>
</dbReference>
<dbReference type="PANTHER" id="PTHR30419:SF8">
    <property type="entry name" value="NITROGEN ASSIMILATION TRANSCRIPTIONAL ACTIVATOR-RELATED"/>
    <property type="match status" value="1"/>
</dbReference>
<dbReference type="SUPFAM" id="SSF46785">
    <property type="entry name" value="Winged helix' DNA-binding domain"/>
    <property type="match status" value="1"/>
</dbReference>
<accession>A0A380BXD6</accession>
<dbReference type="Gene3D" id="3.40.190.290">
    <property type="match status" value="1"/>
</dbReference>
<dbReference type="PRINTS" id="PR00039">
    <property type="entry name" value="HTHLYSR"/>
</dbReference>
<gene>
    <name evidence="6" type="primary">cynR_1</name>
    <name evidence="6" type="ORF">NCTC4822_01891</name>
</gene>
<dbReference type="Pfam" id="PF03466">
    <property type="entry name" value="LysR_substrate"/>
    <property type="match status" value="1"/>
</dbReference>
<evidence type="ECO:0000256" key="3">
    <source>
        <dbReference type="ARBA" id="ARBA00023125"/>
    </source>
</evidence>
<dbReference type="CDD" id="cd08438">
    <property type="entry name" value="PBP2_CidR"/>
    <property type="match status" value="1"/>
</dbReference>
<keyword evidence="3" id="KW-0238">DNA-binding</keyword>
<keyword evidence="4" id="KW-0804">Transcription</keyword>
<dbReference type="InterPro" id="IPR036390">
    <property type="entry name" value="WH_DNA-bd_sf"/>
</dbReference>
<feature type="domain" description="HTH lysR-type" evidence="5">
    <location>
        <begin position="1"/>
        <end position="58"/>
    </location>
</feature>
<evidence type="ECO:0000259" key="5">
    <source>
        <dbReference type="PROSITE" id="PS50931"/>
    </source>
</evidence>
<dbReference type="InterPro" id="IPR000847">
    <property type="entry name" value="LysR_HTH_N"/>
</dbReference>
<keyword evidence="7" id="KW-1185">Reference proteome</keyword>
<dbReference type="EMBL" id="UGYZ01000002">
    <property type="protein sequence ID" value="SUJ08836.1"/>
    <property type="molecule type" value="Genomic_DNA"/>
</dbReference>
<name>A0A380BXD6_SPOPA</name>
<dbReference type="SUPFAM" id="SSF53850">
    <property type="entry name" value="Periplasmic binding protein-like II"/>
    <property type="match status" value="1"/>
</dbReference>
<protein>
    <submittedName>
        <fullName evidence="6">Cyn operon transcriptional activator</fullName>
    </submittedName>
</protein>
<dbReference type="Pfam" id="PF00126">
    <property type="entry name" value="HTH_1"/>
    <property type="match status" value="1"/>
</dbReference>
<dbReference type="AlphaFoldDB" id="A0A380BXD6"/>
<dbReference type="OrthoDB" id="9803735at2"/>
<dbReference type="RefSeq" id="WP_115361614.1">
    <property type="nucleotide sequence ID" value="NZ_CP038012.1"/>
</dbReference>
<dbReference type="InterPro" id="IPR036388">
    <property type="entry name" value="WH-like_DNA-bd_sf"/>
</dbReference>
<evidence type="ECO:0000313" key="6">
    <source>
        <dbReference type="EMBL" id="SUJ08836.1"/>
    </source>
</evidence>
<dbReference type="GO" id="GO:0005829">
    <property type="term" value="C:cytosol"/>
    <property type="evidence" value="ECO:0007669"/>
    <property type="project" value="TreeGrafter"/>
</dbReference>
<proteinExistence type="inferred from homology"/>
<evidence type="ECO:0000256" key="1">
    <source>
        <dbReference type="ARBA" id="ARBA00009437"/>
    </source>
</evidence>
<dbReference type="PANTHER" id="PTHR30419">
    <property type="entry name" value="HTH-TYPE TRANSCRIPTIONAL REGULATOR YBHD"/>
    <property type="match status" value="1"/>
</dbReference>
<reference evidence="6 7" key="1">
    <citation type="submission" date="2018-06" db="EMBL/GenBank/DDBJ databases">
        <authorList>
            <consortium name="Pathogen Informatics"/>
            <person name="Doyle S."/>
        </authorList>
    </citation>
    <scope>NUCLEOTIDE SEQUENCE [LARGE SCALE GENOMIC DNA]</scope>
    <source>
        <strain evidence="7">ATCC 11859 / DSM 33 / NCIB 8841 / NCTC 4822</strain>
    </source>
</reference>